<sequence>MEQDHLEEGQGQEEAWAEAAVEAEWAVIAREQDQLAIVSALAAEQKSLTK</sequence>
<protein>
    <submittedName>
        <fullName evidence="1">Uncharacterized protein</fullName>
    </submittedName>
</protein>
<dbReference type="AlphaFoldDB" id="X1LTW2"/>
<name>X1LTW2_9ZZZZ</name>
<reference evidence="1" key="1">
    <citation type="journal article" date="2014" name="Front. Microbiol.">
        <title>High frequency of phylogenetically diverse reductive dehalogenase-homologous genes in deep subseafloor sedimentary metagenomes.</title>
        <authorList>
            <person name="Kawai M."/>
            <person name="Futagami T."/>
            <person name="Toyoda A."/>
            <person name="Takaki Y."/>
            <person name="Nishi S."/>
            <person name="Hori S."/>
            <person name="Arai W."/>
            <person name="Tsubouchi T."/>
            <person name="Morono Y."/>
            <person name="Uchiyama I."/>
            <person name="Ito T."/>
            <person name="Fujiyama A."/>
            <person name="Inagaki F."/>
            <person name="Takami H."/>
        </authorList>
    </citation>
    <scope>NUCLEOTIDE SEQUENCE</scope>
    <source>
        <strain evidence="1">Expedition CK06-06</strain>
    </source>
</reference>
<accession>X1LTW2</accession>
<proteinExistence type="predicted"/>
<comment type="caution">
    <text evidence="1">The sequence shown here is derived from an EMBL/GenBank/DDBJ whole genome shotgun (WGS) entry which is preliminary data.</text>
</comment>
<evidence type="ECO:0000313" key="1">
    <source>
        <dbReference type="EMBL" id="GAI22518.1"/>
    </source>
</evidence>
<gene>
    <name evidence="1" type="ORF">S06H3_37308</name>
</gene>
<organism evidence="1">
    <name type="scientific">marine sediment metagenome</name>
    <dbReference type="NCBI Taxonomy" id="412755"/>
    <lineage>
        <taxon>unclassified sequences</taxon>
        <taxon>metagenomes</taxon>
        <taxon>ecological metagenomes</taxon>
    </lineage>
</organism>
<dbReference type="EMBL" id="BARV01022658">
    <property type="protein sequence ID" value="GAI22518.1"/>
    <property type="molecule type" value="Genomic_DNA"/>
</dbReference>